<comment type="caution">
    <text evidence="1">The sequence shown here is derived from an EMBL/GenBank/DDBJ whole genome shotgun (WGS) entry which is preliminary data.</text>
</comment>
<dbReference type="Proteomes" id="UP000050465">
    <property type="component" value="Unassembled WGS sequence"/>
</dbReference>
<dbReference type="EMBL" id="LJZR01000101">
    <property type="protein sequence ID" value="KPQ31468.1"/>
    <property type="molecule type" value="Genomic_DNA"/>
</dbReference>
<dbReference type="AlphaFoldDB" id="A0A0P7ZPF2"/>
<reference evidence="1 2" key="1">
    <citation type="submission" date="2015-09" db="EMBL/GenBank/DDBJ databases">
        <title>Identification and resolution of microdiversity through metagenomic sequencing of parallel consortia.</title>
        <authorList>
            <person name="Nelson W.C."/>
            <person name="Romine M.F."/>
            <person name="Lindemann S.R."/>
        </authorList>
    </citation>
    <scope>NUCLEOTIDE SEQUENCE [LARGE SCALE GENOMIC DNA]</scope>
    <source>
        <strain evidence="1">Ana</strain>
    </source>
</reference>
<proteinExistence type="predicted"/>
<accession>A0A0P7ZPF2</accession>
<gene>
    <name evidence="1" type="ORF">HLUCCA11_23680</name>
</gene>
<organism evidence="1 2">
    <name type="scientific">Phormidesmis priestleyi Ana</name>
    <dbReference type="NCBI Taxonomy" id="1666911"/>
    <lineage>
        <taxon>Bacteria</taxon>
        <taxon>Bacillati</taxon>
        <taxon>Cyanobacteriota</taxon>
        <taxon>Cyanophyceae</taxon>
        <taxon>Leptolyngbyales</taxon>
        <taxon>Leptolyngbyaceae</taxon>
        <taxon>Phormidesmis</taxon>
    </lineage>
</organism>
<evidence type="ECO:0000313" key="1">
    <source>
        <dbReference type="EMBL" id="KPQ31468.1"/>
    </source>
</evidence>
<dbReference type="PATRIC" id="fig|1666911.3.peg.935"/>
<sequence>MDLFSQPKPSLDLAILQQLKAQVADLLQLDAETTISINQLQCKEPGCPPVETVIIILTQPMQQYKIHKAIGDIRTADVIKAVQGS</sequence>
<evidence type="ECO:0000313" key="2">
    <source>
        <dbReference type="Proteomes" id="UP000050465"/>
    </source>
</evidence>
<dbReference type="STRING" id="1666911.HLUCCA11_23680"/>
<protein>
    <submittedName>
        <fullName evidence="1">Uncharacterized protein</fullName>
    </submittedName>
</protein>
<name>A0A0P7ZPF2_9CYAN</name>